<dbReference type="InterPro" id="IPR050183">
    <property type="entry name" value="DsbB"/>
</dbReference>
<dbReference type="AlphaFoldDB" id="A0A6S6XYI8"/>
<dbReference type="PANTHER" id="PTHR36570:SF3">
    <property type="entry name" value="DISULFIDE BOND FORMATION PROTEIN B"/>
    <property type="match status" value="1"/>
</dbReference>
<sequence length="163" mass="17777">MRLLKKQHLFLLLGITALALFLSGVLLGNLAHLAACPLCILQRMLYLLLGTVGLLIGVGARNPTTQRAGAWLMMLIALVGMYVAGYQSYIQHHPDAGGCTVNSPWWEEMVYWAGEKLPLLFMSSGLCTDPGVKLLGLSLAEYSLLTFTGIALLCVLFGLRNER</sequence>
<comment type="subcellular location">
    <subcellularLocation>
        <location evidence="1">Cell membrane</location>
        <topology evidence="1">Multi-pass membrane protein</topology>
    </subcellularLocation>
</comment>
<keyword evidence="7" id="KW-1185">Reference proteome</keyword>
<dbReference type="Proteomes" id="UP000515733">
    <property type="component" value="Chromosome"/>
</dbReference>
<dbReference type="GO" id="GO:0006457">
    <property type="term" value="P:protein folding"/>
    <property type="evidence" value="ECO:0007669"/>
    <property type="project" value="InterPro"/>
</dbReference>
<keyword evidence="5" id="KW-0472">Membrane</keyword>
<gene>
    <name evidence="6" type="primary">dsbB</name>
    <name evidence="6" type="ORF">DENOEST_2939</name>
</gene>
<evidence type="ECO:0000313" key="6">
    <source>
        <dbReference type="EMBL" id="CAB1370098.1"/>
    </source>
</evidence>
<dbReference type="InterPro" id="IPR003752">
    <property type="entry name" value="DiS_bond_form_DsbB/BdbC"/>
</dbReference>
<dbReference type="KEGG" id="doe:DENOEST_2939"/>
<dbReference type="InterPro" id="IPR023380">
    <property type="entry name" value="DsbB-like_sf"/>
</dbReference>
<dbReference type="GO" id="GO:0005886">
    <property type="term" value="C:plasma membrane"/>
    <property type="evidence" value="ECO:0007669"/>
    <property type="project" value="UniProtKB-SubCell"/>
</dbReference>
<evidence type="ECO:0000256" key="5">
    <source>
        <dbReference type="ARBA" id="ARBA00023136"/>
    </source>
</evidence>
<keyword evidence="3" id="KW-0812">Transmembrane</keyword>
<dbReference type="Gene3D" id="1.20.1550.10">
    <property type="entry name" value="DsbB-like"/>
    <property type="match status" value="1"/>
</dbReference>
<name>A0A6S6XYI8_9PROT</name>
<dbReference type="OrthoDB" id="3711263at2"/>
<keyword evidence="2" id="KW-1003">Cell membrane</keyword>
<proteinExistence type="predicted"/>
<evidence type="ECO:0000256" key="2">
    <source>
        <dbReference type="ARBA" id="ARBA00022475"/>
    </source>
</evidence>
<protein>
    <submittedName>
        <fullName evidence="6">Disulfide bond formation protein B</fullName>
    </submittedName>
</protein>
<dbReference type="RefSeq" id="WP_145770953.1">
    <property type="nucleotide sequence ID" value="NZ_LR778301.1"/>
</dbReference>
<dbReference type="Pfam" id="PF02600">
    <property type="entry name" value="DsbB"/>
    <property type="match status" value="1"/>
</dbReference>
<evidence type="ECO:0000256" key="4">
    <source>
        <dbReference type="ARBA" id="ARBA00022989"/>
    </source>
</evidence>
<reference evidence="6 7" key="1">
    <citation type="submission" date="2020-03" db="EMBL/GenBank/DDBJ databases">
        <authorList>
            <consortium name="Genoscope - CEA"/>
            <person name="William W."/>
        </authorList>
    </citation>
    <scope>NUCLEOTIDE SEQUENCE [LARGE SCALE GENOMIC DNA]</scope>
    <source>
        <strain evidence="7">DSM 16959</strain>
    </source>
</reference>
<dbReference type="PANTHER" id="PTHR36570">
    <property type="entry name" value="DISULFIDE BOND FORMATION PROTEIN B"/>
    <property type="match status" value="1"/>
</dbReference>
<keyword evidence="4" id="KW-1133">Transmembrane helix</keyword>
<dbReference type="SUPFAM" id="SSF158442">
    <property type="entry name" value="DsbB-like"/>
    <property type="match status" value="1"/>
</dbReference>
<dbReference type="GO" id="GO:0015035">
    <property type="term" value="F:protein-disulfide reductase activity"/>
    <property type="evidence" value="ECO:0007669"/>
    <property type="project" value="InterPro"/>
</dbReference>
<organism evidence="6 7">
    <name type="scientific">Denitratisoma oestradiolicum</name>
    <dbReference type="NCBI Taxonomy" id="311182"/>
    <lineage>
        <taxon>Bacteria</taxon>
        <taxon>Pseudomonadati</taxon>
        <taxon>Pseudomonadota</taxon>
        <taxon>Betaproteobacteria</taxon>
        <taxon>Nitrosomonadales</taxon>
        <taxon>Sterolibacteriaceae</taxon>
        <taxon>Denitratisoma</taxon>
    </lineage>
</organism>
<dbReference type="EMBL" id="LR778301">
    <property type="protein sequence ID" value="CAB1370098.1"/>
    <property type="molecule type" value="Genomic_DNA"/>
</dbReference>
<evidence type="ECO:0000256" key="1">
    <source>
        <dbReference type="ARBA" id="ARBA00004651"/>
    </source>
</evidence>
<evidence type="ECO:0000256" key="3">
    <source>
        <dbReference type="ARBA" id="ARBA00022692"/>
    </source>
</evidence>
<accession>A0A6S6XYI8</accession>
<evidence type="ECO:0000313" key="7">
    <source>
        <dbReference type="Proteomes" id="UP000515733"/>
    </source>
</evidence>